<dbReference type="GO" id="GO:0005524">
    <property type="term" value="F:ATP binding"/>
    <property type="evidence" value="ECO:0007669"/>
    <property type="project" value="InterPro"/>
</dbReference>
<sequence>MVDPVSIVTLVDLCLKYGKEIVQIFSAYMKAESKFKERKSRFDNYWIRTKIQLQLLKDIHDTLGEEHQDVQQTTLEILSTKLLIARDTIAKCMIQREDESVIRKFKYAFSEQKIDKALQELELWQDLFDPSWFLIVRAESRRIDEALESRLRDSTHKIHNPLVSARLLRSAFHSDPSAKVEKIPIFQLEEHLNSLQLSNIPLSSALIGERPDSQRLPLVLERLEPSPGTNLEKLEKDIEDLGRKLRHSDALKFGLLNCKGIVRHDFENPDESNRAKFTALTFLFYVPAGFSQPRSLRKCLNSITRPDSLSDRLNIARDLVRAVNYVHVFGFVHKNMRPETILLLKGGFSSIGSAFLIGFDKFRAADGETLRQGDSAWERSLYQHPDRMGISPKEDFIMQHDIYSLGVCLLEVGLWQSFVNYDDVDKSFFSSSGQKPRAIRTSLLGMHTQPSSFKGRLLSLAREELKTIMGSCYSEVVETCLTCLDPGNLDFGDERAIRDENGILVGVRYIEKVCAPSRVFKKQSLKVTQVSMRLNAIVI</sequence>
<gene>
    <name evidence="2" type="ORF">ETB97_004338</name>
</gene>
<organism evidence="2 3">
    <name type="scientific">Petromyces alliaceus</name>
    <name type="common">Aspergillus alliaceus</name>
    <dbReference type="NCBI Taxonomy" id="209559"/>
    <lineage>
        <taxon>Eukaryota</taxon>
        <taxon>Fungi</taxon>
        <taxon>Dikarya</taxon>
        <taxon>Ascomycota</taxon>
        <taxon>Pezizomycotina</taxon>
        <taxon>Eurotiomycetes</taxon>
        <taxon>Eurotiomycetidae</taxon>
        <taxon>Eurotiales</taxon>
        <taxon>Aspergillaceae</taxon>
        <taxon>Aspergillus</taxon>
        <taxon>Aspergillus subgen. Circumdati</taxon>
    </lineage>
</organism>
<dbReference type="InterPro" id="IPR000719">
    <property type="entry name" value="Prot_kinase_dom"/>
</dbReference>
<protein>
    <recommendedName>
        <fullName evidence="1">Protein kinase domain-containing protein</fullName>
    </recommendedName>
</protein>
<evidence type="ECO:0000313" key="3">
    <source>
        <dbReference type="Proteomes" id="UP000541154"/>
    </source>
</evidence>
<keyword evidence="3" id="KW-1185">Reference proteome</keyword>
<dbReference type="PANTHER" id="PTHR37542">
    <property type="entry name" value="HELO DOMAIN-CONTAINING PROTEIN-RELATED"/>
    <property type="match status" value="1"/>
</dbReference>
<dbReference type="EMBL" id="SPNV01000203">
    <property type="protein sequence ID" value="KAF5858497.1"/>
    <property type="molecule type" value="Genomic_DNA"/>
</dbReference>
<dbReference type="GO" id="GO:0004672">
    <property type="term" value="F:protein kinase activity"/>
    <property type="evidence" value="ECO:0007669"/>
    <property type="project" value="InterPro"/>
</dbReference>
<dbReference type="AlphaFoldDB" id="A0A8H6E3W9"/>
<dbReference type="InterPro" id="IPR011009">
    <property type="entry name" value="Kinase-like_dom_sf"/>
</dbReference>
<dbReference type="Proteomes" id="UP000541154">
    <property type="component" value="Unassembled WGS sequence"/>
</dbReference>
<comment type="caution">
    <text evidence="2">The sequence shown here is derived from an EMBL/GenBank/DDBJ whole genome shotgun (WGS) entry which is preliminary data.</text>
</comment>
<dbReference type="Gene3D" id="1.10.510.10">
    <property type="entry name" value="Transferase(Phosphotransferase) domain 1"/>
    <property type="match status" value="1"/>
</dbReference>
<reference evidence="2 3" key="1">
    <citation type="submission" date="2019-04" db="EMBL/GenBank/DDBJ databases">
        <title>Aspergillus burnettii sp. nov., novel species from soil in southeast Queensland.</title>
        <authorList>
            <person name="Gilchrist C.L.M."/>
            <person name="Pitt J.I."/>
            <person name="Lange L."/>
            <person name="Lacey H.J."/>
            <person name="Vuong D."/>
            <person name="Midgley D.J."/>
            <person name="Greenfield P."/>
            <person name="Bradbury M."/>
            <person name="Lacey E."/>
            <person name="Busk P.K."/>
            <person name="Pilgaard B."/>
            <person name="Chooi Y.H."/>
            <person name="Piggott A.M."/>
        </authorList>
    </citation>
    <scope>NUCLEOTIDE SEQUENCE [LARGE SCALE GENOMIC DNA]</scope>
    <source>
        <strain evidence="2 3">FRR 5400</strain>
    </source>
</reference>
<dbReference type="PROSITE" id="PS50011">
    <property type="entry name" value="PROTEIN_KINASE_DOM"/>
    <property type="match status" value="1"/>
</dbReference>
<feature type="domain" description="Protein kinase" evidence="1">
    <location>
        <begin position="121"/>
        <end position="539"/>
    </location>
</feature>
<dbReference type="SUPFAM" id="SSF56112">
    <property type="entry name" value="Protein kinase-like (PK-like)"/>
    <property type="match status" value="1"/>
</dbReference>
<name>A0A8H6E3W9_PETAA</name>
<accession>A0A8H6E3W9</accession>
<proteinExistence type="predicted"/>
<evidence type="ECO:0000259" key="1">
    <source>
        <dbReference type="PROSITE" id="PS50011"/>
    </source>
</evidence>
<dbReference type="PANTHER" id="PTHR37542:SF1">
    <property type="entry name" value="PRION-INHIBITION AND PROPAGATION HELO DOMAIN-CONTAINING PROTEIN"/>
    <property type="match status" value="1"/>
</dbReference>
<evidence type="ECO:0000313" key="2">
    <source>
        <dbReference type="EMBL" id="KAF5858497.1"/>
    </source>
</evidence>